<reference evidence="2 3" key="1">
    <citation type="submission" date="2007-01" db="EMBL/GenBank/DDBJ databases">
        <title>Annotation of the draft genome assembly of Thermosinus carboxydivorans Nor1.</title>
        <authorList>
            <consortium name="US DOE Joint Genome Institute (JGI-ORNL)"/>
            <person name="Larimer F."/>
            <person name="Land M."/>
            <person name="Hauser L."/>
        </authorList>
    </citation>
    <scope>NUCLEOTIDE SEQUENCE [LARGE SCALE GENOMIC DNA]</scope>
    <source>
        <strain evidence="2 3">Nor1</strain>
    </source>
</reference>
<organism evidence="2 3">
    <name type="scientific">Thermosinus carboxydivorans Nor1</name>
    <dbReference type="NCBI Taxonomy" id="401526"/>
    <lineage>
        <taxon>Bacteria</taxon>
        <taxon>Bacillati</taxon>
        <taxon>Bacillota</taxon>
        <taxon>Negativicutes</taxon>
        <taxon>Selenomonadales</taxon>
        <taxon>Sporomusaceae</taxon>
        <taxon>Thermosinus</taxon>
    </lineage>
</organism>
<gene>
    <name evidence="2" type="ORF">TcarDRAFT_1200</name>
</gene>
<dbReference type="eggNOG" id="ENOG5033NZW">
    <property type="taxonomic scope" value="Bacteria"/>
</dbReference>
<accession>A1HQJ0</accession>
<comment type="caution">
    <text evidence="2">The sequence shown here is derived from an EMBL/GenBank/DDBJ whole genome shotgun (WGS) entry which is preliminary data.</text>
</comment>
<evidence type="ECO:0000259" key="1">
    <source>
        <dbReference type="Pfam" id="PF26154"/>
    </source>
</evidence>
<protein>
    <recommendedName>
        <fullName evidence="1">DUF8042 domain-containing protein</fullName>
    </recommendedName>
</protein>
<dbReference type="AlphaFoldDB" id="A1HQJ0"/>
<keyword evidence="3" id="KW-1185">Reference proteome</keyword>
<reference evidence="2 3" key="2">
    <citation type="submission" date="2007-01" db="EMBL/GenBank/DDBJ databases">
        <title>Sequencing of the draft genome and assembly of Thermosinus carboxydivorans Nor1.</title>
        <authorList>
            <consortium name="US DOE Joint Genome Institute (JGI-PGF)"/>
            <person name="Copeland A."/>
            <person name="Lucas S."/>
            <person name="Lapidus A."/>
            <person name="Barry K."/>
            <person name="Glavina del Rio T."/>
            <person name="Dalin E."/>
            <person name="Tice H."/>
            <person name="Bruce D."/>
            <person name="Pitluck S."/>
            <person name="Richardson P."/>
        </authorList>
    </citation>
    <scope>NUCLEOTIDE SEQUENCE [LARGE SCALE GENOMIC DNA]</scope>
    <source>
        <strain evidence="2 3">Nor1</strain>
    </source>
</reference>
<sequence length="144" mass="16305">MKHCFSPTPLPICSSLSATKGVSFMHDTDIKLGEVTQKALELMETIDEALVHMNKQMDELRLEDFWPLFRDFLLAIMTLADNWEYYVMSDSHRQRIAEATRAFAAAYGEFDKIATSGQALAIQAALSDRLIPAYHAWKTALFNS</sequence>
<feature type="domain" description="DUF8042" evidence="1">
    <location>
        <begin position="34"/>
        <end position="141"/>
    </location>
</feature>
<evidence type="ECO:0000313" key="3">
    <source>
        <dbReference type="Proteomes" id="UP000005139"/>
    </source>
</evidence>
<evidence type="ECO:0000313" key="2">
    <source>
        <dbReference type="EMBL" id="EAX47794.1"/>
    </source>
</evidence>
<name>A1HQJ0_9FIRM</name>
<dbReference type="InterPro" id="IPR058355">
    <property type="entry name" value="DUF8042"/>
</dbReference>
<dbReference type="Proteomes" id="UP000005139">
    <property type="component" value="Unassembled WGS sequence"/>
</dbReference>
<dbReference type="Pfam" id="PF26154">
    <property type="entry name" value="DUF8042"/>
    <property type="match status" value="1"/>
</dbReference>
<dbReference type="EMBL" id="AAWL01000007">
    <property type="protein sequence ID" value="EAX47794.1"/>
    <property type="molecule type" value="Genomic_DNA"/>
</dbReference>
<proteinExistence type="predicted"/>